<evidence type="ECO:0000256" key="2">
    <source>
        <dbReference type="ARBA" id="ARBA00005606"/>
    </source>
</evidence>
<dbReference type="Gene3D" id="2.130.10.10">
    <property type="entry name" value="YVTN repeat-like/Quinoprotein amine dehydrogenase"/>
    <property type="match status" value="1"/>
</dbReference>
<reference evidence="7 8" key="1">
    <citation type="submission" date="2011-11" db="EMBL/GenBank/DDBJ databases">
        <title>Improved High-Quality Draft sequence of Beggiatoa alba B18lD.</title>
        <authorList>
            <consortium name="US DOE Joint Genome Institute"/>
            <person name="Lucas S."/>
            <person name="Han J."/>
            <person name="Lapidus A."/>
            <person name="Cheng J.-F."/>
            <person name="Goodwin L."/>
            <person name="Pitluck S."/>
            <person name="Peters L."/>
            <person name="Mikhailova N."/>
            <person name="Held B."/>
            <person name="Detter J.C."/>
            <person name="Han C."/>
            <person name="Tapia R."/>
            <person name="Land M."/>
            <person name="Hauser L."/>
            <person name="Kyrpides N."/>
            <person name="Ivanova N."/>
            <person name="Pagani I."/>
            <person name="Samuel K."/>
            <person name="Teske A."/>
            <person name="Mueller J."/>
            <person name="Woyke T."/>
        </authorList>
    </citation>
    <scope>NUCLEOTIDE SEQUENCE [LARGE SCALE GENOMIC DNA]</scope>
    <source>
        <strain evidence="7 8">B18LD</strain>
    </source>
</reference>
<dbReference type="PANTHER" id="PTHR23300">
    <property type="entry name" value="METHANETHIOL OXIDASE"/>
    <property type="match status" value="1"/>
</dbReference>
<dbReference type="HOGENOM" id="CLU_628344_0_0_6"/>
<accession>I3CD16</accession>
<dbReference type="EC" id="1.8.3.4" evidence="3"/>
<dbReference type="PANTHER" id="PTHR23300:SF0">
    <property type="entry name" value="METHANETHIOL OXIDASE"/>
    <property type="match status" value="1"/>
</dbReference>
<dbReference type="Proteomes" id="UP000005744">
    <property type="component" value="Unassembled WGS sequence"/>
</dbReference>
<evidence type="ECO:0000313" key="8">
    <source>
        <dbReference type="Proteomes" id="UP000005744"/>
    </source>
</evidence>
<dbReference type="EMBL" id="JH600070">
    <property type="protein sequence ID" value="EIJ41509.1"/>
    <property type="molecule type" value="Genomic_DNA"/>
</dbReference>
<dbReference type="InterPro" id="IPR011048">
    <property type="entry name" value="Haem_d1_sf"/>
</dbReference>
<dbReference type="RefSeq" id="WP_002683509.1">
    <property type="nucleotide sequence ID" value="NZ_JH600070.1"/>
</dbReference>
<feature type="signal peptide" evidence="6">
    <location>
        <begin position="1"/>
        <end position="34"/>
    </location>
</feature>
<name>I3CD16_9GAMM</name>
<keyword evidence="6" id="KW-0732">Signal</keyword>
<dbReference type="Pfam" id="PF05694">
    <property type="entry name" value="SBP56"/>
    <property type="match status" value="1"/>
</dbReference>
<comment type="catalytic activity">
    <reaction evidence="5">
        <text>methanethiol + O2 + H2O = hydrogen sulfide + formaldehyde + H2O2 + H(+)</text>
        <dbReference type="Rhea" id="RHEA:11812"/>
        <dbReference type="ChEBI" id="CHEBI:15377"/>
        <dbReference type="ChEBI" id="CHEBI:15378"/>
        <dbReference type="ChEBI" id="CHEBI:15379"/>
        <dbReference type="ChEBI" id="CHEBI:16007"/>
        <dbReference type="ChEBI" id="CHEBI:16240"/>
        <dbReference type="ChEBI" id="CHEBI:16842"/>
        <dbReference type="ChEBI" id="CHEBI:29919"/>
        <dbReference type="EC" id="1.8.3.4"/>
    </reaction>
</comment>
<evidence type="ECO:0000256" key="1">
    <source>
        <dbReference type="ARBA" id="ARBA00005177"/>
    </source>
</evidence>
<comment type="pathway">
    <text evidence="1">Organosulfur degradation.</text>
</comment>
<evidence type="ECO:0000313" key="7">
    <source>
        <dbReference type="EMBL" id="EIJ41509.1"/>
    </source>
</evidence>
<dbReference type="GO" id="GO:0008430">
    <property type="term" value="F:selenium binding"/>
    <property type="evidence" value="ECO:0007669"/>
    <property type="project" value="InterPro"/>
</dbReference>
<evidence type="ECO:0000256" key="3">
    <source>
        <dbReference type="ARBA" id="ARBA00012510"/>
    </source>
</evidence>
<organism evidence="7 8">
    <name type="scientific">Beggiatoa alba B18LD</name>
    <dbReference type="NCBI Taxonomy" id="395493"/>
    <lineage>
        <taxon>Bacteria</taxon>
        <taxon>Pseudomonadati</taxon>
        <taxon>Pseudomonadota</taxon>
        <taxon>Gammaproteobacteria</taxon>
        <taxon>Thiotrichales</taxon>
        <taxon>Thiotrichaceae</taxon>
        <taxon>Beggiatoa</taxon>
    </lineage>
</organism>
<comment type="similarity">
    <text evidence="2">Belongs to the selenium-binding protein family.</text>
</comment>
<proteinExistence type="inferred from homology"/>
<gene>
    <name evidence="7" type="ORF">BegalDRAFT_0593</name>
</gene>
<dbReference type="SUPFAM" id="SSF51004">
    <property type="entry name" value="C-terminal (heme d1) domain of cytochrome cd1-nitrite reductase"/>
    <property type="match status" value="1"/>
</dbReference>
<evidence type="ECO:0000256" key="5">
    <source>
        <dbReference type="ARBA" id="ARBA00047539"/>
    </source>
</evidence>
<sequence length="461" mass="52308">MTTFSHLTRKTVFNTLTALSLSVTALLMPMTVQADETCLSPYMAKIVGQEDFVYVWTLGVVGMGDEQDKLVTIDVNPKSANYGKVIHTLSVGGRNEAHHSDFTDDRQYLWAGGLDTSKIFIFDVHTDPAKPRLHKVIDNFVEKTDGLVGPHTFYAYPGRMLITALSNNKDHGGRTGFAEYSNEGEFIATHWMPTDENLRNAQKTGQYADGYNYDLRSLISRNVTLTSSFTGWSNYMMDFGKMLNDQEAMKRFGNTVVVWDSHTRQPKQVLDVPGAPLEIRFAWGAQNYYAYTTTALTSKIWLIYEDEATRQWKAEAVADIGDPSKVPLPVDISISSDDKTLWVDTFMDGKARAFDISDPRHPKQIYEKVIGKQINMVSSSWDGKRIYFSSSLLANWDKKGADDEQYVKLYHWDGKELTQQWGVDFYAEKLGRAHQMRFGAYSLYPEHRQKAITNITQASNH</sequence>
<dbReference type="InterPro" id="IPR008826">
    <property type="entry name" value="Se-bd"/>
</dbReference>
<evidence type="ECO:0000256" key="6">
    <source>
        <dbReference type="SAM" id="SignalP"/>
    </source>
</evidence>
<feature type="chain" id="PRO_5003668639" description="Methanethiol oxidase" evidence="6">
    <location>
        <begin position="35"/>
        <end position="461"/>
    </location>
</feature>
<dbReference type="InterPro" id="IPR015943">
    <property type="entry name" value="WD40/YVTN_repeat-like_dom_sf"/>
</dbReference>
<dbReference type="AlphaFoldDB" id="I3CD16"/>
<keyword evidence="8" id="KW-1185">Reference proteome</keyword>
<dbReference type="STRING" id="395493.BegalDRAFT_0593"/>
<evidence type="ECO:0000256" key="4">
    <source>
        <dbReference type="ARBA" id="ARBA00015601"/>
    </source>
</evidence>
<protein>
    <recommendedName>
        <fullName evidence="4">Methanethiol oxidase</fullName>
        <ecNumber evidence="3">1.8.3.4</ecNumber>
    </recommendedName>
</protein>
<dbReference type="eggNOG" id="COG3391">
    <property type="taxonomic scope" value="Bacteria"/>
</dbReference>
<dbReference type="GO" id="GO:0018549">
    <property type="term" value="F:methanethiol oxidase activity"/>
    <property type="evidence" value="ECO:0007669"/>
    <property type="project" value="UniProtKB-EC"/>
</dbReference>